<reference evidence="2" key="1">
    <citation type="journal article" date="2021" name="ISME J.">
        <title>Evolutionary origin and ecological implication of a unique nif island in free-living Bradyrhizobium lineages.</title>
        <authorList>
            <person name="Tao J."/>
        </authorList>
    </citation>
    <scope>NUCLEOTIDE SEQUENCE [LARGE SCALE GENOMIC DNA]</scope>
    <source>
        <strain evidence="2">SZCCT0094</strain>
    </source>
</reference>
<dbReference type="Proteomes" id="UP001314635">
    <property type="component" value="Unassembled WGS sequence"/>
</dbReference>
<keyword evidence="2" id="KW-1185">Reference proteome</keyword>
<protein>
    <submittedName>
        <fullName evidence="1">Uncharacterized protein</fullName>
    </submittedName>
</protein>
<accession>A0ABS5GC65</accession>
<dbReference type="EMBL" id="JAFCLK010000025">
    <property type="protein sequence ID" value="MBR1138933.1"/>
    <property type="molecule type" value="Genomic_DNA"/>
</dbReference>
<evidence type="ECO:0000313" key="1">
    <source>
        <dbReference type="EMBL" id="MBR1138933.1"/>
    </source>
</evidence>
<proteinExistence type="predicted"/>
<evidence type="ECO:0000313" key="2">
    <source>
        <dbReference type="Proteomes" id="UP001314635"/>
    </source>
</evidence>
<gene>
    <name evidence="1" type="ORF">JQ619_24510</name>
</gene>
<name>A0ABS5GC65_9BRAD</name>
<sequence>MGNVSSGRAMNSTTSLRVKELNARNELSADQTAPAEQLEPDFALVQLDTTFVTLLLEISALESQHGDDREPRDAENVRSDGAGRTQKIESVLARLAPIERAIMATPARTIVGLGIKARHASYVVSEHWDVPIEQMEWDARAVRLLIEAICKVAGVRLPFSNDADGALL</sequence>
<organism evidence="1 2">
    <name type="scientific">Bradyrhizobium denitrificans</name>
    <dbReference type="NCBI Taxonomy" id="2734912"/>
    <lineage>
        <taxon>Bacteria</taxon>
        <taxon>Pseudomonadati</taxon>
        <taxon>Pseudomonadota</taxon>
        <taxon>Alphaproteobacteria</taxon>
        <taxon>Hyphomicrobiales</taxon>
        <taxon>Nitrobacteraceae</taxon>
        <taxon>Bradyrhizobium</taxon>
    </lineage>
</organism>
<comment type="caution">
    <text evidence="1">The sequence shown here is derived from an EMBL/GenBank/DDBJ whole genome shotgun (WGS) entry which is preliminary data.</text>
</comment>